<dbReference type="AlphaFoldDB" id="A0A1X2GZD3"/>
<sequence length="585" mass="65394">MAFLKAIASLNPIDADVAIDILSETYQFADAQVEATSTRKPLKDTVSNLFTNLMGSSGSNNTTDSSTHTEEAKDPAQFMPNGALRAHVIKAECGLLLAIVHLSQETMLSYLKMGLNLRRAYTSYSLVWQEYKRMGQDCNKLIDPDTISAIQFGIGSVHLLRASLPPKILKVISALGWTADKNLGFALLKLCLEGKRIRAPLASMMLLTYYVILTSHAPLVLNEKLMQPAIECLLDAQKTYSDSAFFLYFAGRVSRLTRSLTLSTQSFEYTYQVSQGDWAEYATGQLATYEIAFNAAMALDWEACAQHLHKILPSHAKPAFIKYFYGACMQMLGQTSDAILSYADAAKLVPEQGASAVEQFVRERVAYFEKSGYQDLELFSPALEILLLWNNIANMPDDSLQRALSEIEDKLGEIYEREKKEYEIRTIEIAPDVGPPDYYHERATLLLIKISVLNALGRGREAITHINWILDNQSRITTSKWIAPFAYWEAGVTCWCMEDYSRARSLWEKALTFSSYVFEYRLAVRLNLAITHANELGILSDQAPKPEKGRSTQGRKRMSIFGKNSPPDTPKEAVSPQSPSSPTVS</sequence>
<organism evidence="2 3">
    <name type="scientific">Syncephalastrum racemosum</name>
    <name type="common">Filamentous fungus</name>
    <dbReference type="NCBI Taxonomy" id="13706"/>
    <lineage>
        <taxon>Eukaryota</taxon>
        <taxon>Fungi</taxon>
        <taxon>Fungi incertae sedis</taxon>
        <taxon>Mucoromycota</taxon>
        <taxon>Mucoromycotina</taxon>
        <taxon>Mucoromycetes</taxon>
        <taxon>Mucorales</taxon>
        <taxon>Syncephalastraceae</taxon>
        <taxon>Syncephalastrum</taxon>
    </lineage>
</organism>
<dbReference type="OMA" id="CIFTQNE"/>
<dbReference type="EMBL" id="MCGN01000013">
    <property type="protein sequence ID" value="ORY89893.1"/>
    <property type="molecule type" value="Genomic_DNA"/>
</dbReference>
<dbReference type="Gene3D" id="1.25.40.10">
    <property type="entry name" value="Tetratricopeptide repeat domain"/>
    <property type="match status" value="1"/>
</dbReference>
<gene>
    <name evidence="2" type="ORF">BCR43DRAFT_499661</name>
</gene>
<protein>
    <recommendedName>
        <fullName evidence="4">Outer membrane protein Iml2/Tetratricopeptide repeat protein 39</fullName>
    </recommendedName>
</protein>
<dbReference type="InterPro" id="IPR011990">
    <property type="entry name" value="TPR-like_helical_dom_sf"/>
</dbReference>
<feature type="region of interest" description="Disordered" evidence="1">
    <location>
        <begin position="53"/>
        <end position="73"/>
    </location>
</feature>
<accession>A0A1X2GZD3</accession>
<dbReference type="PANTHER" id="PTHR31859:SF1">
    <property type="entry name" value="TETRATRICOPEPTIDE REPEAT PROTEIN 39C"/>
    <property type="match status" value="1"/>
</dbReference>
<evidence type="ECO:0008006" key="4">
    <source>
        <dbReference type="Google" id="ProtNLM"/>
    </source>
</evidence>
<feature type="compositionally biased region" description="Low complexity" evidence="1">
    <location>
        <begin position="575"/>
        <end position="585"/>
    </location>
</feature>
<dbReference type="InterPro" id="IPR019412">
    <property type="entry name" value="IML2/TPR_39"/>
</dbReference>
<evidence type="ECO:0000313" key="3">
    <source>
        <dbReference type="Proteomes" id="UP000242180"/>
    </source>
</evidence>
<evidence type="ECO:0000256" key="1">
    <source>
        <dbReference type="SAM" id="MobiDB-lite"/>
    </source>
</evidence>
<reference evidence="2 3" key="1">
    <citation type="submission" date="2016-07" db="EMBL/GenBank/DDBJ databases">
        <title>Pervasive Adenine N6-methylation of Active Genes in Fungi.</title>
        <authorList>
            <consortium name="DOE Joint Genome Institute"/>
            <person name="Mondo S.J."/>
            <person name="Dannebaum R.O."/>
            <person name="Kuo R.C."/>
            <person name="Labutti K."/>
            <person name="Haridas S."/>
            <person name="Kuo A."/>
            <person name="Salamov A."/>
            <person name="Ahrendt S.R."/>
            <person name="Lipzen A."/>
            <person name="Sullivan W."/>
            <person name="Andreopoulos W.B."/>
            <person name="Clum A."/>
            <person name="Lindquist E."/>
            <person name="Daum C."/>
            <person name="Ramamoorthy G.K."/>
            <person name="Gryganskyi A."/>
            <person name="Culley D."/>
            <person name="Magnuson J.K."/>
            <person name="James T.Y."/>
            <person name="O'Malley M.A."/>
            <person name="Stajich J.E."/>
            <person name="Spatafora J.W."/>
            <person name="Visel A."/>
            <person name="Grigoriev I.V."/>
        </authorList>
    </citation>
    <scope>NUCLEOTIDE SEQUENCE [LARGE SCALE GENOMIC DNA]</scope>
    <source>
        <strain evidence="2 3">NRRL 2496</strain>
    </source>
</reference>
<dbReference type="SUPFAM" id="SSF48452">
    <property type="entry name" value="TPR-like"/>
    <property type="match status" value="1"/>
</dbReference>
<feature type="region of interest" description="Disordered" evidence="1">
    <location>
        <begin position="541"/>
        <end position="585"/>
    </location>
</feature>
<dbReference type="OrthoDB" id="43460at2759"/>
<dbReference type="PANTHER" id="PTHR31859">
    <property type="entry name" value="TETRATRICOPEPTIDE REPEAT PROTEIN 39 FAMILY MEMBER"/>
    <property type="match status" value="1"/>
</dbReference>
<evidence type="ECO:0000313" key="2">
    <source>
        <dbReference type="EMBL" id="ORY89893.1"/>
    </source>
</evidence>
<dbReference type="InParanoid" id="A0A1X2GZD3"/>
<keyword evidence="3" id="KW-1185">Reference proteome</keyword>
<proteinExistence type="predicted"/>
<comment type="caution">
    <text evidence="2">The sequence shown here is derived from an EMBL/GenBank/DDBJ whole genome shotgun (WGS) entry which is preliminary data.</text>
</comment>
<name>A0A1X2GZD3_SYNRA</name>
<feature type="compositionally biased region" description="Low complexity" evidence="1">
    <location>
        <begin position="55"/>
        <end position="66"/>
    </location>
</feature>
<dbReference type="Proteomes" id="UP000242180">
    <property type="component" value="Unassembled WGS sequence"/>
</dbReference>
<dbReference type="Pfam" id="PF10300">
    <property type="entry name" value="Iml2-TPR_39"/>
    <property type="match status" value="1"/>
</dbReference>